<dbReference type="PANTHER" id="PTHR41244:SF1">
    <property type="entry name" value="GLYCOSYLTRANSFERASE"/>
    <property type="match status" value="1"/>
</dbReference>
<keyword evidence="2" id="KW-1185">Reference proteome</keyword>
<dbReference type="Pfam" id="PF14307">
    <property type="entry name" value="Glyco_tran_WbsX"/>
    <property type="match status" value="1"/>
</dbReference>
<dbReference type="Gene3D" id="3.20.20.80">
    <property type="entry name" value="Glycosidases"/>
    <property type="match status" value="1"/>
</dbReference>
<reference evidence="1 2" key="1">
    <citation type="submission" date="2020-05" db="EMBL/GenBank/DDBJ databases">
        <title>Hymenobacter terrestris sp. nov. and Hymenobacter lapidiphilus sp. nov., isolated from regoliths in Antarctica.</title>
        <authorList>
            <person name="Sedlacek I."/>
            <person name="Pantucek R."/>
            <person name="Zeman M."/>
            <person name="Holochova P."/>
            <person name="Kralova S."/>
            <person name="Stankova E."/>
            <person name="Sedo O."/>
            <person name="Micenkova L."/>
            <person name="Svec P."/>
            <person name="Gupta V."/>
            <person name="Sood U."/>
            <person name="Korpole U.S."/>
            <person name="Lal R."/>
        </authorList>
    </citation>
    <scope>NUCLEOTIDE SEQUENCE [LARGE SCALE GENOMIC DNA]</scope>
    <source>
        <strain evidence="1 2">P5252</strain>
    </source>
</reference>
<dbReference type="CDD" id="cd11579">
    <property type="entry name" value="Glyco_tran_WbsX"/>
    <property type="match status" value="1"/>
</dbReference>
<sequence>MRALAIYLPQFHPVAENDAWWGKGFTEWTNVAKARPRFPGHYQPQLPADLGFYDLRLAETRAQQAELARQYGISGFCYYHYWFNGRRILERPFEEVLRSGQPDFPFCLCWANENWTRRWDGMEQEVLLKQEYSEQDDLDHLRALAPAFADPRYIRVDGKPVFIIYRTHLMPDIKQTTDTWRAEAQRLGIGELYLLRMESWAPHPNPHELGFDASVEFHPDWFGNAAPHYGELQHRLLHRLKVRKSPYIHDFVLDYNSLADKMRTRPSPEYKRYPGLTPAWDNSARRKQEAVIFYNATPAKYEEWLSGIVERFVPYSAEENFIFINAWNEWAEGNHLEPCQRWGHQYLEATARALAGRTGLPK</sequence>
<comment type="caution">
    <text evidence="1">The sequence shown here is derived from an EMBL/GenBank/DDBJ whole genome shotgun (WGS) entry which is preliminary data.</text>
</comment>
<dbReference type="PANTHER" id="PTHR41244">
    <property type="entry name" value="RHAMNAN SYNTHESIS F"/>
    <property type="match status" value="1"/>
</dbReference>
<dbReference type="EMBL" id="JABKAV010000047">
    <property type="protein sequence ID" value="NVO85918.1"/>
    <property type="molecule type" value="Genomic_DNA"/>
</dbReference>
<name>A0ABX2Q4Z4_9BACT</name>
<protein>
    <submittedName>
        <fullName evidence="1">Glycoside hydrolase family 99-like domain-containing protein</fullName>
    </submittedName>
</protein>
<organism evidence="1 2">
    <name type="scientific">Hymenobacter terrestris</name>
    <dbReference type="NCBI Taxonomy" id="2748310"/>
    <lineage>
        <taxon>Bacteria</taxon>
        <taxon>Pseudomonadati</taxon>
        <taxon>Bacteroidota</taxon>
        <taxon>Cytophagia</taxon>
        <taxon>Cytophagales</taxon>
        <taxon>Hymenobacteraceae</taxon>
        <taxon>Hymenobacter</taxon>
    </lineage>
</organism>
<gene>
    <name evidence="1" type="ORF">HW556_13600</name>
</gene>
<dbReference type="InterPro" id="IPR032719">
    <property type="entry name" value="WbsX"/>
</dbReference>
<accession>A0ABX2Q4Z4</accession>
<evidence type="ECO:0000313" key="2">
    <source>
        <dbReference type="Proteomes" id="UP000626554"/>
    </source>
</evidence>
<proteinExistence type="predicted"/>
<dbReference type="Proteomes" id="UP000626554">
    <property type="component" value="Unassembled WGS sequence"/>
</dbReference>
<evidence type="ECO:0000313" key="1">
    <source>
        <dbReference type="EMBL" id="NVO85918.1"/>
    </source>
</evidence>